<dbReference type="InterPro" id="IPR027417">
    <property type="entry name" value="P-loop_NTPase"/>
</dbReference>
<feature type="domain" description="ABC transporter" evidence="12">
    <location>
        <begin position="247"/>
        <end position="494"/>
    </location>
</feature>
<keyword evidence="6" id="KW-1278">Translocase</keyword>
<dbReference type="Pfam" id="PF00005">
    <property type="entry name" value="ABC_tran"/>
    <property type="match status" value="1"/>
</dbReference>
<evidence type="ECO:0000256" key="10">
    <source>
        <dbReference type="SAM" id="MobiDB-lite"/>
    </source>
</evidence>
<evidence type="ECO:0000256" key="1">
    <source>
        <dbReference type="ARBA" id="ARBA00004651"/>
    </source>
</evidence>
<dbReference type="PANTHER" id="PTHR24221">
    <property type="entry name" value="ATP-BINDING CASSETTE SUB-FAMILY B"/>
    <property type="match status" value="1"/>
</dbReference>
<dbReference type="EMBL" id="CP033896">
    <property type="protein sequence ID" value="AZA14324.1"/>
    <property type="molecule type" value="Genomic_DNA"/>
</dbReference>
<keyword evidence="7 11" id="KW-1133">Transmembrane helix</keyword>
<name>A0A3G6JDV6_9CORY</name>
<evidence type="ECO:0000256" key="11">
    <source>
        <dbReference type="SAM" id="Phobius"/>
    </source>
</evidence>
<dbReference type="SUPFAM" id="SSF52540">
    <property type="entry name" value="P-loop containing nucleoside triphosphate hydrolases"/>
    <property type="match status" value="1"/>
</dbReference>
<keyword evidence="5 13" id="KW-0067">ATP-binding</keyword>
<dbReference type="PROSITE" id="PS50893">
    <property type="entry name" value="ABC_TRANSPORTER_2"/>
    <property type="match status" value="1"/>
</dbReference>
<dbReference type="CDD" id="cd03228">
    <property type="entry name" value="ABCC_MRP_Like"/>
    <property type="match status" value="1"/>
</dbReference>
<keyword evidence="4" id="KW-0547">Nucleotide-binding</keyword>
<proteinExistence type="inferred from homology"/>
<evidence type="ECO:0000256" key="6">
    <source>
        <dbReference type="ARBA" id="ARBA00022967"/>
    </source>
</evidence>
<feature type="transmembrane region" description="Helical" evidence="11">
    <location>
        <begin position="181"/>
        <end position="198"/>
    </location>
</feature>
<keyword evidence="14" id="KW-1185">Reference proteome</keyword>
<dbReference type="KEGG" id="ccho:CCHOA_09705"/>
<dbReference type="GO" id="GO:0005886">
    <property type="term" value="C:plasma membrane"/>
    <property type="evidence" value="ECO:0007669"/>
    <property type="project" value="UniProtKB-SubCell"/>
</dbReference>
<dbReference type="Gene3D" id="3.40.50.300">
    <property type="entry name" value="P-loop containing nucleotide triphosphate hydrolases"/>
    <property type="match status" value="1"/>
</dbReference>
<evidence type="ECO:0000256" key="9">
    <source>
        <dbReference type="ARBA" id="ARBA00023455"/>
    </source>
</evidence>
<evidence type="ECO:0000256" key="4">
    <source>
        <dbReference type="ARBA" id="ARBA00022741"/>
    </source>
</evidence>
<dbReference type="InterPro" id="IPR039421">
    <property type="entry name" value="Type_1_exporter"/>
</dbReference>
<keyword evidence="13" id="KW-0378">Hydrolase</keyword>
<feature type="transmembrane region" description="Helical" evidence="11">
    <location>
        <begin position="149"/>
        <end position="175"/>
    </location>
</feature>
<dbReference type="Gene3D" id="1.20.1560.10">
    <property type="entry name" value="ABC transporter type 1, transmembrane domain"/>
    <property type="match status" value="1"/>
</dbReference>
<accession>A0A3G6JDV6</accession>
<dbReference type="InterPro" id="IPR003439">
    <property type="entry name" value="ABC_transporter-like_ATP-bd"/>
</dbReference>
<dbReference type="SUPFAM" id="SSF90123">
    <property type="entry name" value="ABC transporter transmembrane region"/>
    <property type="match status" value="1"/>
</dbReference>
<keyword evidence="8 11" id="KW-0472">Membrane</keyword>
<dbReference type="GO" id="GO:0005524">
    <property type="term" value="F:ATP binding"/>
    <property type="evidence" value="ECO:0007669"/>
    <property type="project" value="UniProtKB-KW"/>
</dbReference>
<feature type="transmembrane region" description="Helical" evidence="11">
    <location>
        <begin position="44"/>
        <end position="63"/>
    </location>
</feature>
<keyword evidence="2" id="KW-0997">Cell inner membrane</keyword>
<comment type="similarity">
    <text evidence="9">Belongs to the ABC transporter superfamily. Siderophore-Fe(3+) uptake transporter (SIUT) (TC 3.A.1.21) family.</text>
</comment>
<dbReference type="Proteomes" id="UP000269019">
    <property type="component" value="Chromosome"/>
</dbReference>
<dbReference type="RefSeq" id="WP_123929529.1">
    <property type="nucleotide sequence ID" value="NZ_CP033896.1"/>
</dbReference>
<feature type="transmembrane region" description="Helical" evidence="11">
    <location>
        <begin position="69"/>
        <end position="86"/>
    </location>
</feature>
<feature type="region of interest" description="Disordered" evidence="10">
    <location>
        <begin position="496"/>
        <end position="518"/>
    </location>
</feature>
<evidence type="ECO:0000256" key="2">
    <source>
        <dbReference type="ARBA" id="ARBA00022519"/>
    </source>
</evidence>
<dbReference type="OrthoDB" id="9806127at2"/>
<evidence type="ECO:0000313" key="13">
    <source>
        <dbReference type="EMBL" id="AZA14324.1"/>
    </source>
</evidence>
<evidence type="ECO:0000256" key="8">
    <source>
        <dbReference type="ARBA" id="ARBA00023136"/>
    </source>
</evidence>
<evidence type="ECO:0000313" key="14">
    <source>
        <dbReference type="Proteomes" id="UP000269019"/>
    </source>
</evidence>
<keyword evidence="2" id="KW-1003">Cell membrane</keyword>
<organism evidence="13 14">
    <name type="scientific">Corynebacterium choanae</name>
    <dbReference type="NCBI Taxonomy" id="1862358"/>
    <lineage>
        <taxon>Bacteria</taxon>
        <taxon>Bacillati</taxon>
        <taxon>Actinomycetota</taxon>
        <taxon>Actinomycetes</taxon>
        <taxon>Mycobacteriales</taxon>
        <taxon>Corynebacteriaceae</taxon>
        <taxon>Corynebacterium</taxon>
    </lineage>
</organism>
<comment type="subcellular location">
    <subcellularLocation>
        <location evidence="1">Cell membrane</location>
        <topology evidence="1">Multi-pass membrane protein</topology>
    </subcellularLocation>
</comment>
<evidence type="ECO:0000256" key="5">
    <source>
        <dbReference type="ARBA" id="ARBA00022840"/>
    </source>
</evidence>
<gene>
    <name evidence="13" type="primary">msbA</name>
    <name evidence="13" type="ORF">CCHOA_09705</name>
</gene>
<sequence length="518" mass="56236">MCDETIATWFAALPTVEPLQDPRVMSRAREFFEQSGVMGNALEMLVRLAIVIVQPLMLVAAAWAIDPRLLWAVAAATPVMVIARYVPRWRAAAEQQSAVPSSVLDIYSDIFASPTGAMDIRLGRSADGHYQRFMAAARNWRQPFVRGNIAALVLELVFTLLFWAACTALVVGVMIPGRLDAPVIAATVGILFAAAIAFKELPYTLTALSDVLRVLGKYRWLRNYSRRCQDQQPAAAITHTTGGGAALVLSDLGYRYPGENTWALDGINVTIPAGATVAIVGANGSGKTTLASLLLGVITPTRGTLRWGNHHRMDIRSASWQQQCSVVLQDYCRYNTTLQHNIVLGDSSPDRGDGNTQLRDALTVAGAAELPALLDNGLDTRIGDQAPYHGLSGGWWQRVATARGMYPSGRALVVLDEPTSALDAFAEKDLLRRLAQLRDNTHNRQHTLIIITHRLATARLAEIIIVLNQGKIVETGSYDQLIEAGNHFAHLVSLQRQGYGDDTPPPDDAAPAPTTPTP</sequence>
<evidence type="ECO:0000256" key="7">
    <source>
        <dbReference type="ARBA" id="ARBA00022989"/>
    </source>
</evidence>
<dbReference type="EC" id="3.6.3.-" evidence="13"/>
<keyword evidence="3 11" id="KW-0812">Transmembrane</keyword>
<dbReference type="AlphaFoldDB" id="A0A3G6JDV6"/>
<evidence type="ECO:0000256" key="3">
    <source>
        <dbReference type="ARBA" id="ARBA00022692"/>
    </source>
</evidence>
<evidence type="ECO:0000259" key="12">
    <source>
        <dbReference type="PROSITE" id="PS50893"/>
    </source>
</evidence>
<dbReference type="GO" id="GO:0034040">
    <property type="term" value="F:ATPase-coupled lipid transmembrane transporter activity"/>
    <property type="evidence" value="ECO:0007669"/>
    <property type="project" value="TreeGrafter"/>
</dbReference>
<dbReference type="PANTHER" id="PTHR24221:SF654">
    <property type="entry name" value="ATP-BINDING CASSETTE SUB-FAMILY B MEMBER 6"/>
    <property type="match status" value="1"/>
</dbReference>
<dbReference type="InterPro" id="IPR003593">
    <property type="entry name" value="AAA+_ATPase"/>
</dbReference>
<reference evidence="13 14" key="1">
    <citation type="submission" date="2018-11" db="EMBL/GenBank/DDBJ databases">
        <authorList>
            <person name="Kleinhagauer T."/>
            <person name="Glaeser S.P."/>
            <person name="Spergser J."/>
            <person name="Ruckert C."/>
            <person name="Kaempfer P."/>
            <person name="Busse H.-J."/>
        </authorList>
    </citation>
    <scope>NUCLEOTIDE SEQUENCE [LARGE SCALE GENOMIC DNA]</scope>
    <source>
        <strain evidence="13 14">200CH</strain>
    </source>
</reference>
<protein>
    <submittedName>
        <fullName evidence="13">Lipid A export ATP-binding/permease protein MsbA</fullName>
        <ecNumber evidence="13">3.6.3.-</ecNumber>
    </submittedName>
</protein>
<dbReference type="InterPro" id="IPR036640">
    <property type="entry name" value="ABC1_TM_sf"/>
</dbReference>
<dbReference type="SMART" id="SM00382">
    <property type="entry name" value="AAA"/>
    <property type="match status" value="1"/>
</dbReference>
<dbReference type="GO" id="GO:0016887">
    <property type="term" value="F:ATP hydrolysis activity"/>
    <property type="evidence" value="ECO:0007669"/>
    <property type="project" value="InterPro"/>
</dbReference>